<reference evidence="1 2" key="1">
    <citation type="submission" date="2016-02" db="EMBL/GenBank/DDBJ databases">
        <title>Genome analysis of coral dinoflagellate symbionts highlights evolutionary adaptations to a symbiotic lifestyle.</title>
        <authorList>
            <person name="Aranda M."/>
            <person name="Li Y."/>
            <person name="Liew Y.J."/>
            <person name="Baumgarten S."/>
            <person name="Simakov O."/>
            <person name="Wilson M."/>
            <person name="Piel J."/>
            <person name="Ashoor H."/>
            <person name="Bougouffa S."/>
            <person name="Bajic V.B."/>
            <person name="Ryu T."/>
            <person name="Ravasi T."/>
            <person name="Bayer T."/>
            <person name="Micklem G."/>
            <person name="Kim H."/>
            <person name="Bhak J."/>
            <person name="Lajeunesse T.C."/>
            <person name="Voolstra C.R."/>
        </authorList>
    </citation>
    <scope>NUCLEOTIDE SEQUENCE [LARGE SCALE GENOMIC DNA]</scope>
    <source>
        <strain evidence="1 2">CCMP2467</strain>
    </source>
</reference>
<accession>A0A1Q9E6X7</accession>
<protein>
    <submittedName>
        <fullName evidence="1">Uncharacterized protein</fullName>
    </submittedName>
</protein>
<dbReference type="AlphaFoldDB" id="A0A1Q9E6X7"/>
<dbReference type="OrthoDB" id="10268236at2759"/>
<proteinExistence type="predicted"/>
<evidence type="ECO:0000313" key="1">
    <source>
        <dbReference type="EMBL" id="OLQ03166.1"/>
    </source>
</evidence>
<dbReference type="Proteomes" id="UP000186817">
    <property type="component" value="Unassembled WGS sequence"/>
</dbReference>
<name>A0A1Q9E6X7_SYMMI</name>
<gene>
    <name evidence="1" type="ORF">AK812_SmicGene13909</name>
</gene>
<keyword evidence="2" id="KW-1185">Reference proteome</keyword>
<evidence type="ECO:0000313" key="2">
    <source>
        <dbReference type="Proteomes" id="UP000186817"/>
    </source>
</evidence>
<sequence length="141" mass="16349">MPQAIWPKQDLSETPILQANDDVLGFVDGKGQFLEAEAVRAKMQELLNMMIWNNSWMGWFCPNLTCMRNTSKWMHGNVFVPEHLCVRVVNRGFDLSTCWSKIDLERRVCYFVFLGDDLRSPSFVKAHGELGNTWRPKLPRS</sequence>
<organism evidence="1 2">
    <name type="scientific">Symbiodinium microadriaticum</name>
    <name type="common">Dinoflagellate</name>
    <name type="synonym">Zooxanthella microadriatica</name>
    <dbReference type="NCBI Taxonomy" id="2951"/>
    <lineage>
        <taxon>Eukaryota</taxon>
        <taxon>Sar</taxon>
        <taxon>Alveolata</taxon>
        <taxon>Dinophyceae</taxon>
        <taxon>Suessiales</taxon>
        <taxon>Symbiodiniaceae</taxon>
        <taxon>Symbiodinium</taxon>
    </lineage>
</organism>
<dbReference type="EMBL" id="LSRX01000244">
    <property type="protein sequence ID" value="OLQ03166.1"/>
    <property type="molecule type" value="Genomic_DNA"/>
</dbReference>
<comment type="caution">
    <text evidence="1">The sequence shown here is derived from an EMBL/GenBank/DDBJ whole genome shotgun (WGS) entry which is preliminary data.</text>
</comment>